<reference evidence="2" key="1">
    <citation type="submission" date="2006-10" db="EMBL/GenBank/DDBJ databases">
        <authorList>
            <person name="Amadeo P."/>
            <person name="Zhao Q."/>
            <person name="Wortman J."/>
            <person name="Fraser-Liggett C."/>
            <person name="Carlton J."/>
        </authorList>
    </citation>
    <scope>NUCLEOTIDE SEQUENCE</scope>
    <source>
        <strain evidence="2">G3</strain>
    </source>
</reference>
<dbReference type="OrthoDB" id="341259at2759"/>
<dbReference type="RefSeq" id="XP_001320896.1">
    <property type="nucleotide sequence ID" value="XM_001320861.1"/>
</dbReference>
<keyword evidence="3" id="KW-1185">Reference proteome</keyword>
<sequence length="259" mass="31158">MNHTRYDELMTSFNEYNDIVNTLYRLNTFDESKINEIFEKIKVINKSILSVEEIISIISTASLYRNRYMKSYFSIFKKVYDEYHPTQIRPEKIIYGLLSFFWNNDRKQIFEKYEEQNYSIKNHEKGTIYRAIMEDDMNSFIQFTEREDFDEDQLLKSDFYPYFYKGYSLIELCCYHGSVNCFKLLISKFQSKITQKCLEFSFLSGNAEIMSECLKVQTPNKSTMEYAIISHNIDFISFLMNEYNIDIDLDQCCKYHNIQ</sequence>
<dbReference type="PANTHER" id="PTHR24182">
    <property type="entry name" value="ANKYRIN REPEAT AND SOCS BOX CONTAINING 4"/>
    <property type="match status" value="1"/>
</dbReference>
<dbReference type="PANTHER" id="PTHR24182:SF13">
    <property type="entry name" value="LD18443P"/>
    <property type="match status" value="1"/>
</dbReference>
<dbReference type="VEuPathDB" id="TrichDB:TVAGG3_1030030"/>
<dbReference type="SUPFAM" id="SSF48403">
    <property type="entry name" value="Ankyrin repeat"/>
    <property type="match status" value="1"/>
</dbReference>
<evidence type="ECO:0000259" key="1">
    <source>
        <dbReference type="Pfam" id="PF11929"/>
    </source>
</evidence>
<dbReference type="InParanoid" id="A2EF63"/>
<dbReference type="eggNOG" id="ENOG502SD9J">
    <property type="taxonomic scope" value="Eukaryota"/>
</dbReference>
<dbReference type="Proteomes" id="UP000001542">
    <property type="component" value="Unassembled WGS sequence"/>
</dbReference>
<accession>A2EF63</accession>
<dbReference type="AlphaFoldDB" id="A2EF63"/>
<proteinExistence type="predicted"/>
<feature type="domain" description="DUF3447" evidence="1">
    <location>
        <begin position="189"/>
        <end position="259"/>
    </location>
</feature>
<evidence type="ECO:0000313" key="3">
    <source>
        <dbReference type="Proteomes" id="UP000001542"/>
    </source>
</evidence>
<dbReference type="EMBL" id="DS113373">
    <property type="protein sequence ID" value="EAY08673.1"/>
    <property type="molecule type" value="Genomic_DNA"/>
</dbReference>
<name>A2EF63_TRIV3</name>
<protein>
    <recommendedName>
        <fullName evidence="1">DUF3447 domain-containing protein</fullName>
    </recommendedName>
</protein>
<organism evidence="2 3">
    <name type="scientific">Trichomonas vaginalis (strain ATCC PRA-98 / G3)</name>
    <dbReference type="NCBI Taxonomy" id="412133"/>
    <lineage>
        <taxon>Eukaryota</taxon>
        <taxon>Metamonada</taxon>
        <taxon>Parabasalia</taxon>
        <taxon>Trichomonadida</taxon>
        <taxon>Trichomonadidae</taxon>
        <taxon>Trichomonas</taxon>
    </lineage>
</organism>
<dbReference type="VEuPathDB" id="TrichDB:TVAG_050960"/>
<reference evidence="2" key="2">
    <citation type="journal article" date="2007" name="Science">
        <title>Draft genome sequence of the sexually transmitted pathogen Trichomonas vaginalis.</title>
        <authorList>
            <person name="Carlton J.M."/>
            <person name="Hirt R.P."/>
            <person name="Silva J.C."/>
            <person name="Delcher A.L."/>
            <person name="Schatz M."/>
            <person name="Zhao Q."/>
            <person name="Wortman J.R."/>
            <person name="Bidwell S.L."/>
            <person name="Alsmark U.C.M."/>
            <person name="Besteiro S."/>
            <person name="Sicheritz-Ponten T."/>
            <person name="Noel C.J."/>
            <person name="Dacks J.B."/>
            <person name="Foster P.G."/>
            <person name="Simillion C."/>
            <person name="Van de Peer Y."/>
            <person name="Miranda-Saavedra D."/>
            <person name="Barton G.J."/>
            <person name="Westrop G.D."/>
            <person name="Mueller S."/>
            <person name="Dessi D."/>
            <person name="Fiori P.L."/>
            <person name="Ren Q."/>
            <person name="Paulsen I."/>
            <person name="Zhang H."/>
            <person name="Bastida-Corcuera F.D."/>
            <person name="Simoes-Barbosa A."/>
            <person name="Brown M.T."/>
            <person name="Hayes R.D."/>
            <person name="Mukherjee M."/>
            <person name="Okumura C.Y."/>
            <person name="Schneider R."/>
            <person name="Smith A.J."/>
            <person name="Vanacova S."/>
            <person name="Villalvazo M."/>
            <person name="Haas B.J."/>
            <person name="Pertea M."/>
            <person name="Feldblyum T.V."/>
            <person name="Utterback T.R."/>
            <person name="Shu C.L."/>
            <person name="Osoegawa K."/>
            <person name="de Jong P.J."/>
            <person name="Hrdy I."/>
            <person name="Horvathova L."/>
            <person name="Zubacova Z."/>
            <person name="Dolezal P."/>
            <person name="Malik S.B."/>
            <person name="Logsdon J.M. Jr."/>
            <person name="Henze K."/>
            <person name="Gupta A."/>
            <person name="Wang C.C."/>
            <person name="Dunne R.L."/>
            <person name="Upcroft J.A."/>
            <person name="Upcroft P."/>
            <person name="White O."/>
            <person name="Salzberg S.L."/>
            <person name="Tang P."/>
            <person name="Chiu C.-H."/>
            <person name="Lee Y.-S."/>
            <person name="Embley T.M."/>
            <person name="Coombs G.H."/>
            <person name="Mottram J.C."/>
            <person name="Tachezy J."/>
            <person name="Fraser-Liggett C.M."/>
            <person name="Johnson P.J."/>
        </authorList>
    </citation>
    <scope>NUCLEOTIDE SEQUENCE [LARGE SCALE GENOMIC DNA]</scope>
    <source>
        <strain evidence="2">G3</strain>
    </source>
</reference>
<gene>
    <name evidence="2" type="ORF">TVAG_079310</name>
</gene>
<dbReference type="Pfam" id="PF11929">
    <property type="entry name" value="DUF3447"/>
    <property type="match status" value="1"/>
</dbReference>
<evidence type="ECO:0000313" key="2">
    <source>
        <dbReference type="EMBL" id="EAY08673.1"/>
    </source>
</evidence>
<dbReference type="InterPro" id="IPR036770">
    <property type="entry name" value="Ankyrin_rpt-contain_sf"/>
</dbReference>
<dbReference type="InterPro" id="IPR020683">
    <property type="entry name" value="DUF3447"/>
</dbReference>
<dbReference type="KEGG" id="tva:4766578"/>